<dbReference type="GO" id="GO:0003676">
    <property type="term" value="F:nucleic acid binding"/>
    <property type="evidence" value="ECO:0007669"/>
    <property type="project" value="InterPro"/>
</dbReference>
<gene>
    <name evidence="3" type="ORF">VNO77_43889</name>
</gene>
<feature type="compositionally biased region" description="Polar residues" evidence="1">
    <location>
        <begin position="291"/>
        <end position="316"/>
    </location>
</feature>
<feature type="region of interest" description="Disordered" evidence="1">
    <location>
        <begin position="341"/>
        <end position="467"/>
    </location>
</feature>
<feature type="compositionally biased region" description="Basic and acidic residues" evidence="1">
    <location>
        <begin position="49"/>
        <end position="74"/>
    </location>
</feature>
<dbReference type="InterPro" id="IPR034257">
    <property type="entry name" value="Acinus_RRM"/>
</dbReference>
<feature type="compositionally biased region" description="Basic and acidic residues" evidence="1">
    <location>
        <begin position="270"/>
        <end position="282"/>
    </location>
</feature>
<feature type="domain" description="SAP" evidence="2">
    <location>
        <begin position="13"/>
        <end position="47"/>
    </location>
</feature>
<feature type="compositionally biased region" description="Pro residues" evidence="1">
    <location>
        <begin position="680"/>
        <end position="706"/>
    </location>
</feature>
<sequence>MSPKYQTPDNRPFHQWKVTELKEELKRRKLSTKGLKDDLVKRLDEAFRIEREADEASEKEKANGFDGHVNEEKASQTVTADVVVVDTIDRESAETFETAEKGNSGATDTIDRESAETFETAEKGSSGAADTIDRESAETFETAEKGNSGVAEPIEMENTEKIQEVVDNDSSKNDKLEGGTIQVDINNSVSAVDQEVECTGLPAGVDSANVGEEAITHASTVDTTITVTESVLTEVVISGQDSYGAEKNNEDSAANLENEASNVQLDDEDTKPQLDCDTKPMCEDLVPDSSVPENQVSEVNPSLGSQVKSDSISTDSVSINQKNELKDTIITDNVKLEQDIVRPEMVEEPSSKNDVPVYDESHSIDAGGLHEKKASVEENSNNVSSPDLNKTNSGDDVGYPEKLNLDRSSGDDSMEEDLPETKQIDSKFNVDELRDKVESVGRPIVKEESSTVVIGDGLSSGKSDTHQDIDISPVALAEKRKFHEQASVGNNEPAKRQRRWNTETVKGSDPQSTTPRPATTPKDEPVALKRNFSRSDSSATDDVPKERIVPPSQRSPTNSLRIDRFLRPFTLKAVQELLGKTGNVSSFWMDQIKTHCYVTYSSIEEAIETRNAVYNLQWPPNGGRLLVAEYVDPDEVKMKLEAPPTPAASVSNVPIVPPGPPSSQPEPSPRPHREQHPVPATLPPPPPLSKPPPVARDRLPSPPPLPEKVDPPIVTLDDLFRKTTATPRIYYLPLSEEQVAAKLAAQGKSMRQ</sequence>
<evidence type="ECO:0000313" key="4">
    <source>
        <dbReference type="Proteomes" id="UP001367508"/>
    </source>
</evidence>
<feature type="region of interest" description="Disordered" evidence="1">
    <location>
        <begin position="49"/>
        <end position="77"/>
    </location>
</feature>
<dbReference type="SUPFAM" id="SSF54928">
    <property type="entry name" value="RNA-binding domain, RBD"/>
    <property type="match status" value="1"/>
</dbReference>
<dbReference type="SUPFAM" id="SSF68906">
    <property type="entry name" value="SAP domain"/>
    <property type="match status" value="1"/>
</dbReference>
<feature type="region of interest" description="Disordered" evidence="1">
    <location>
        <begin position="483"/>
        <end position="558"/>
    </location>
</feature>
<evidence type="ECO:0000259" key="2">
    <source>
        <dbReference type="PROSITE" id="PS50800"/>
    </source>
</evidence>
<dbReference type="InterPro" id="IPR036361">
    <property type="entry name" value="SAP_dom_sf"/>
</dbReference>
<dbReference type="PROSITE" id="PS50800">
    <property type="entry name" value="SAP"/>
    <property type="match status" value="1"/>
</dbReference>
<feature type="compositionally biased region" description="Basic and acidic residues" evidence="1">
    <location>
        <begin position="419"/>
        <end position="449"/>
    </location>
</feature>
<feature type="region of interest" description="Disordered" evidence="1">
    <location>
        <begin position="261"/>
        <end position="316"/>
    </location>
</feature>
<name>A0AAN9PNA8_CANGL</name>
<dbReference type="AlphaFoldDB" id="A0AAN9PNA8"/>
<feature type="compositionally biased region" description="Pro residues" evidence="1">
    <location>
        <begin position="655"/>
        <end position="668"/>
    </location>
</feature>
<dbReference type="SMART" id="SM00513">
    <property type="entry name" value="SAP"/>
    <property type="match status" value="1"/>
</dbReference>
<feature type="region of interest" description="Disordered" evidence="1">
    <location>
        <begin position="93"/>
        <end position="159"/>
    </location>
</feature>
<dbReference type="Gene3D" id="1.10.720.30">
    <property type="entry name" value="SAP domain"/>
    <property type="match status" value="1"/>
</dbReference>
<accession>A0AAN9PNA8</accession>
<evidence type="ECO:0000313" key="3">
    <source>
        <dbReference type="EMBL" id="KAK7305975.1"/>
    </source>
</evidence>
<dbReference type="EMBL" id="JAYMYQ010000011">
    <property type="protein sequence ID" value="KAK7305975.1"/>
    <property type="molecule type" value="Genomic_DNA"/>
</dbReference>
<organism evidence="3 4">
    <name type="scientific">Canavalia gladiata</name>
    <name type="common">Sword bean</name>
    <name type="synonym">Dolichos gladiatus</name>
    <dbReference type="NCBI Taxonomy" id="3824"/>
    <lineage>
        <taxon>Eukaryota</taxon>
        <taxon>Viridiplantae</taxon>
        <taxon>Streptophyta</taxon>
        <taxon>Embryophyta</taxon>
        <taxon>Tracheophyta</taxon>
        <taxon>Spermatophyta</taxon>
        <taxon>Magnoliopsida</taxon>
        <taxon>eudicotyledons</taxon>
        <taxon>Gunneridae</taxon>
        <taxon>Pentapetalae</taxon>
        <taxon>rosids</taxon>
        <taxon>fabids</taxon>
        <taxon>Fabales</taxon>
        <taxon>Fabaceae</taxon>
        <taxon>Papilionoideae</taxon>
        <taxon>50 kb inversion clade</taxon>
        <taxon>NPAAA clade</taxon>
        <taxon>indigoferoid/millettioid clade</taxon>
        <taxon>Phaseoleae</taxon>
        <taxon>Canavalia</taxon>
    </lineage>
</organism>
<feature type="compositionally biased region" description="Polar residues" evidence="1">
    <location>
        <begin position="502"/>
        <end position="517"/>
    </location>
</feature>
<proteinExistence type="predicted"/>
<feature type="compositionally biased region" description="Basic and acidic residues" evidence="1">
    <location>
        <begin position="341"/>
        <end position="351"/>
    </location>
</feature>
<keyword evidence="4" id="KW-1185">Reference proteome</keyword>
<dbReference type="InterPro" id="IPR035979">
    <property type="entry name" value="RBD_domain_sf"/>
</dbReference>
<dbReference type="InterPro" id="IPR003034">
    <property type="entry name" value="SAP_dom"/>
</dbReference>
<evidence type="ECO:0000256" key="1">
    <source>
        <dbReference type="SAM" id="MobiDB-lite"/>
    </source>
</evidence>
<dbReference type="Pfam" id="PF02037">
    <property type="entry name" value="SAP"/>
    <property type="match status" value="1"/>
</dbReference>
<comment type="caution">
    <text evidence="3">The sequence shown here is derived from an EMBL/GenBank/DDBJ whole genome shotgun (WGS) entry which is preliminary data.</text>
</comment>
<reference evidence="3 4" key="1">
    <citation type="submission" date="2024-01" db="EMBL/GenBank/DDBJ databases">
        <title>The genomes of 5 underutilized Papilionoideae crops provide insights into root nodulation and disease resistanc.</title>
        <authorList>
            <person name="Jiang F."/>
        </authorList>
    </citation>
    <scope>NUCLEOTIDE SEQUENCE [LARGE SCALE GENOMIC DNA]</scope>
    <source>
        <strain evidence="3">LVBAO_FW01</strain>
        <tissue evidence="3">Leaves</tissue>
    </source>
</reference>
<protein>
    <recommendedName>
        <fullName evidence="2">SAP domain-containing protein</fullName>
    </recommendedName>
</protein>
<feature type="compositionally biased region" description="Basic and acidic residues" evidence="1">
    <location>
        <begin position="359"/>
        <end position="376"/>
    </location>
</feature>
<feature type="region of interest" description="Disordered" evidence="1">
    <location>
        <begin position="643"/>
        <end position="714"/>
    </location>
</feature>
<dbReference type="InterPro" id="IPR032552">
    <property type="entry name" value="RSB_motif"/>
</dbReference>
<dbReference type="PANTHER" id="PTHR47031:SF3">
    <property type="entry name" value="SAP DOMAIN-CONTAINING PROTEIN"/>
    <property type="match status" value="1"/>
</dbReference>
<dbReference type="Proteomes" id="UP001367508">
    <property type="component" value="Unassembled WGS sequence"/>
</dbReference>
<dbReference type="CDD" id="cd12432">
    <property type="entry name" value="RRM_ACINU"/>
    <property type="match status" value="1"/>
</dbReference>
<dbReference type="PANTHER" id="PTHR47031">
    <property type="entry name" value="SAP DNA-BINDING DOMAIN-CONTAINING PROTEIN"/>
    <property type="match status" value="1"/>
</dbReference>
<dbReference type="Pfam" id="PF16294">
    <property type="entry name" value="RSB_motif"/>
    <property type="match status" value="1"/>
</dbReference>